<evidence type="ECO:0008006" key="5">
    <source>
        <dbReference type="Google" id="ProtNLM"/>
    </source>
</evidence>
<dbReference type="AlphaFoldDB" id="A0A835Y954"/>
<dbReference type="GO" id="GO:0005524">
    <property type="term" value="F:ATP binding"/>
    <property type="evidence" value="ECO:0007669"/>
    <property type="project" value="InterPro"/>
</dbReference>
<organism evidence="3 4">
    <name type="scientific">Edaphochlamys debaryana</name>
    <dbReference type="NCBI Taxonomy" id="47281"/>
    <lineage>
        <taxon>Eukaryota</taxon>
        <taxon>Viridiplantae</taxon>
        <taxon>Chlorophyta</taxon>
        <taxon>core chlorophytes</taxon>
        <taxon>Chlorophyceae</taxon>
        <taxon>CS clade</taxon>
        <taxon>Chlamydomonadales</taxon>
        <taxon>Chlamydomonadales incertae sedis</taxon>
        <taxon>Edaphochlamys</taxon>
    </lineage>
</organism>
<comment type="similarity">
    <text evidence="1">Belongs to the DNA mismatch repair MutS family.</text>
</comment>
<dbReference type="PANTHER" id="PTHR11361">
    <property type="entry name" value="DNA MISMATCH REPAIR PROTEIN MUTS FAMILY MEMBER"/>
    <property type="match status" value="1"/>
</dbReference>
<accession>A0A835Y954</accession>
<name>A0A835Y954_9CHLO</name>
<dbReference type="InterPro" id="IPR045076">
    <property type="entry name" value="MutS"/>
</dbReference>
<dbReference type="GO" id="GO:0006298">
    <property type="term" value="P:mismatch repair"/>
    <property type="evidence" value="ECO:0007669"/>
    <property type="project" value="InterPro"/>
</dbReference>
<dbReference type="GO" id="GO:0030983">
    <property type="term" value="F:mismatched DNA binding"/>
    <property type="evidence" value="ECO:0007669"/>
    <property type="project" value="InterPro"/>
</dbReference>
<reference evidence="3" key="1">
    <citation type="journal article" date="2020" name="bioRxiv">
        <title>Comparative genomics of Chlamydomonas.</title>
        <authorList>
            <person name="Craig R.J."/>
            <person name="Hasan A.R."/>
            <person name="Ness R.W."/>
            <person name="Keightley P.D."/>
        </authorList>
    </citation>
    <scope>NUCLEOTIDE SEQUENCE</scope>
    <source>
        <strain evidence="3">CCAP 11/70</strain>
    </source>
</reference>
<dbReference type="GO" id="GO:0140664">
    <property type="term" value="F:ATP-dependent DNA damage sensor activity"/>
    <property type="evidence" value="ECO:0007669"/>
    <property type="project" value="InterPro"/>
</dbReference>
<keyword evidence="4" id="KW-1185">Reference proteome</keyword>
<comment type="caution">
    <text evidence="3">The sequence shown here is derived from an EMBL/GenBank/DDBJ whole genome shotgun (WGS) entry which is preliminary data.</text>
</comment>
<dbReference type="EMBL" id="JAEHOE010000015">
    <property type="protein sequence ID" value="KAG2497287.1"/>
    <property type="molecule type" value="Genomic_DNA"/>
</dbReference>
<protein>
    <recommendedName>
        <fullName evidence="5">DNA mismatch repair proteins mutS family domain-containing protein</fullName>
    </recommendedName>
</protein>
<evidence type="ECO:0000256" key="2">
    <source>
        <dbReference type="SAM" id="MobiDB-lite"/>
    </source>
</evidence>
<dbReference type="InterPro" id="IPR027417">
    <property type="entry name" value="P-loop_NTPase"/>
</dbReference>
<sequence length="275" mass="27551">MPAWSQGTRSPPSTLQHVSSTPAATPAPQGTLASDGVGLTSALLQYFAAGGAAGALGAPSDQATITSPCTAGAGPAGPPPPPRLILATHFHELFRPGVLPPCRHLAFLQMEVLTQRLPPPQAQHGPGTGAGAGAGPGARSGAAAQGLLEAAGQGRVEAGEAGEEDEHEHVFLYRLVPGRCPASFGVHCARLAGVDEAVCVRAKEVIAALQRGGTVGRWRGVTRSAAVQGELAALERLKAAAALPAAERNVALCAILRGSDAPTGGEEQGPEAAAP</sequence>
<feature type="region of interest" description="Disordered" evidence="2">
    <location>
        <begin position="118"/>
        <end position="142"/>
    </location>
</feature>
<feature type="compositionally biased region" description="Polar residues" evidence="2">
    <location>
        <begin position="1"/>
        <end position="23"/>
    </location>
</feature>
<dbReference type="Gene3D" id="3.40.50.300">
    <property type="entry name" value="P-loop containing nucleotide triphosphate hydrolases"/>
    <property type="match status" value="1"/>
</dbReference>
<dbReference type="PANTHER" id="PTHR11361:SF20">
    <property type="entry name" value="MUTS PROTEIN HOMOLOG 5"/>
    <property type="match status" value="1"/>
</dbReference>
<evidence type="ECO:0000256" key="1">
    <source>
        <dbReference type="ARBA" id="ARBA00006271"/>
    </source>
</evidence>
<dbReference type="Proteomes" id="UP000612055">
    <property type="component" value="Unassembled WGS sequence"/>
</dbReference>
<evidence type="ECO:0000313" key="3">
    <source>
        <dbReference type="EMBL" id="KAG2497287.1"/>
    </source>
</evidence>
<proteinExistence type="inferred from homology"/>
<dbReference type="GO" id="GO:0051026">
    <property type="term" value="P:chiasma assembly"/>
    <property type="evidence" value="ECO:0007669"/>
    <property type="project" value="TreeGrafter"/>
</dbReference>
<evidence type="ECO:0000313" key="4">
    <source>
        <dbReference type="Proteomes" id="UP000612055"/>
    </source>
</evidence>
<feature type="compositionally biased region" description="Gly residues" evidence="2">
    <location>
        <begin position="126"/>
        <end position="138"/>
    </location>
</feature>
<dbReference type="GO" id="GO:0005634">
    <property type="term" value="C:nucleus"/>
    <property type="evidence" value="ECO:0007669"/>
    <property type="project" value="TreeGrafter"/>
</dbReference>
<gene>
    <name evidence="3" type="ORF">HYH03_004870</name>
</gene>
<feature type="region of interest" description="Disordered" evidence="2">
    <location>
        <begin position="1"/>
        <end position="32"/>
    </location>
</feature>
<dbReference type="OrthoDB" id="29596at2759"/>